<dbReference type="STRING" id="1121455.SAMN02745728_02072"/>
<evidence type="ECO:0000256" key="5">
    <source>
        <dbReference type="ARBA" id="ARBA00022475"/>
    </source>
</evidence>
<evidence type="ECO:0000256" key="10">
    <source>
        <dbReference type="ARBA" id="ARBA00023225"/>
    </source>
</evidence>
<comment type="similarity">
    <text evidence="2">Belongs to the FliJ family.</text>
</comment>
<keyword evidence="12" id="KW-0969">Cilium</keyword>
<keyword evidence="5" id="KW-1003">Cell membrane</keyword>
<dbReference type="InterPro" id="IPR053716">
    <property type="entry name" value="Flag_assembly_chemotaxis_eff"/>
</dbReference>
<dbReference type="GO" id="GO:0006935">
    <property type="term" value="P:chemotaxis"/>
    <property type="evidence" value="ECO:0007669"/>
    <property type="project" value="UniProtKB-KW"/>
</dbReference>
<organism evidence="12 13">
    <name type="scientific">Desulfovibrio litoralis DSM 11393</name>
    <dbReference type="NCBI Taxonomy" id="1121455"/>
    <lineage>
        <taxon>Bacteria</taxon>
        <taxon>Pseudomonadati</taxon>
        <taxon>Thermodesulfobacteriota</taxon>
        <taxon>Desulfovibrionia</taxon>
        <taxon>Desulfovibrionales</taxon>
        <taxon>Desulfovibrionaceae</taxon>
        <taxon>Desulfovibrio</taxon>
    </lineage>
</organism>
<evidence type="ECO:0000256" key="11">
    <source>
        <dbReference type="SAM" id="Coils"/>
    </source>
</evidence>
<comment type="subcellular location">
    <subcellularLocation>
        <location evidence="1">Cell membrane</location>
        <topology evidence="1">Peripheral membrane protein</topology>
        <orientation evidence="1">Cytoplasmic side</orientation>
    </subcellularLocation>
</comment>
<dbReference type="RefSeq" id="WP_072697749.1">
    <property type="nucleotide sequence ID" value="NZ_FRDI01000013.1"/>
</dbReference>
<keyword evidence="9" id="KW-0472">Membrane</keyword>
<keyword evidence="12" id="KW-0282">Flagellum</keyword>
<evidence type="ECO:0000256" key="1">
    <source>
        <dbReference type="ARBA" id="ARBA00004413"/>
    </source>
</evidence>
<evidence type="ECO:0000256" key="3">
    <source>
        <dbReference type="ARBA" id="ARBA00020392"/>
    </source>
</evidence>
<dbReference type="NCBIfam" id="TIGR02473">
    <property type="entry name" value="flagell_FliJ"/>
    <property type="match status" value="1"/>
</dbReference>
<evidence type="ECO:0000256" key="9">
    <source>
        <dbReference type="ARBA" id="ARBA00023136"/>
    </source>
</evidence>
<evidence type="ECO:0000256" key="6">
    <source>
        <dbReference type="ARBA" id="ARBA00022500"/>
    </source>
</evidence>
<keyword evidence="13" id="KW-1185">Reference proteome</keyword>
<keyword evidence="12" id="KW-0966">Cell projection</keyword>
<reference evidence="12 13" key="1">
    <citation type="submission" date="2016-12" db="EMBL/GenBank/DDBJ databases">
        <authorList>
            <person name="Song W.-J."/>
            <person name="Kurnit D.M."/>
        </authorList>
    </citation>
    <scope>NUCLEOTIDE SEQUENCE [LARGE SCALE GENOMIC DNA]</scope>
    <source>
        <strain evidence="12 13">DSM 11393</strain>
    </source>
</reference>
<protein>
    <recommendedName>
        <fullName evidence="3">Flagellar FliJ protein</fullName>
    </recommendedName>
</protein>
<keyword evidence="10" id="KW-1006">Bacterial flagellum protein export</keyword>
<dbReference type="Gene3D" id="1.10.287.1700">
    <property type="match status" value="1"/>
</dbReference>
<gene>
    <name evidence="12" type="ORF">SAMN02745728_02072</name>
</gene>
<keyword evidence="11" id="KW-0175">Coiled coil</keyword>
<dbReference type="GO" id="GO:0005886">
    <property type="term" value="C:plasma membrane"/>
    <property type="evidence" value="ECO:0007669"/>
    <property type="project" value="UniProtKB-SubCell"/>
</dbReference>
<dbReference type="Pfam" id="PF02050">
    <property type="entry name" value="FliJ"/>
    <property type="match status" value="1"/>
</dbReference>
<dbReference type="EMBL" id="FRDI01000013">
    <property type="protein sequence ID" value="SHN70650.1"/>
    <property type="molecule type" value="Genomic_DNA"/>
</dbReference>
<keyword evidence="6" id="KW-0145">Chemotaxis</keyword>
<dbReference type="AlphaFoldDB" id="A0A1M7TIV9"/>
<evidence type="ECO:0000256" key="2">
    <source>
        <dbReference type="ARBA" id="ARBA00010004"/>
    </source>
</evidence>
<dbReference type="GO" id="GO:0044781">
    <property type="term" value="P:bacterial-type flagellum organization"/>
    <property type="evidence" value="ECO:0007669"/>
    <property type="project" value="UniProtKB-KW"/>
</dbReference>
<dbReference type="OrthoDB" id="5471173at2"/>
<evidence type="ECO:0000256" key="7">
    <source>
        <dbReference type="ARBA" id="ARBA00022795"/>
    </source>
</evidence>
<evidence type="ECO:0000256" key="4">
    <source>
        <dbReference type="ARBA" id="ARBA00022448"/>
    </source>
</evidence>
<keyword evidence="8" id="KW-0653">Protein transport</keyword>
<keyword evidence="4" id="KW-0813">Transport</keyword>
<dbReference type="GO" id="GO:0009288">
    <property type="term" value="C:bacterial-type flagellum"/>
    <property type="evidence" value="ECO:0007669"/>
    <property type="project" value="InterPro"/>
</dbReference>
<dbReference type="InterPro" id="IPR012823">
    <property type="entry name" value="Flagell_FliJ"/>
</dbReference>
<sequence length="146" mass="17615">MSKFQFNLEQVLKYRVQLEEQASIQHAQAKQAHDIKKAELEELKQLLQNHEKEWSNKIEFSPSELWLARHYETALKEDINITTENVTALYRELERCRNELIKKAQERELLEKLKLKQAERYEYEERQKELKINDETATLRYGIKPV</sequence>
<name>A0A1M7TIV9_9BACT</name>
<evidence type="ECO:0000313" key="13">
    <source>
        <dbReference type="Proteomes" id="UP000186469"/>
    </source>
</evidence>
<keyword evidence="7" id="KW-1005">Bacterial flagellum biogenesis</keyword>
<dbReference type="Proteomes" id="UP000186469">
    <property type="component" value="Unassembled WGS sequence"/>
</dbReference>
<dbReference type="GO" id="GO:0071973">
    <property type="term" value="P:bacterial-type flagellum-dependent cell motility"/>
    <property type="evidence" value="ECO:0007669"/>
    <property type="project" value="InterPro"/>
</dbReference>
<feature type="coiled-coil region" evidence="11">
    <location>
        <begin position="26"/>
        <end position="113"/>
    </location>
</feature>
<accession>A0A1M7TIV9</accession>
<evidence type="ECO:0000256" key="8">
    <source>
        <dbReference type="ARBA" id="ARBA00022927"/>
    </source>
</evidence>
<proteinExistence type="inferred from homology"/>
<dbReference type="GO" id="GO:0015031">
    <property type="term" value="P:protein transport"/>
    <property type="evidence" value="ECO:0007669"/>
    <property type="project" value="UniProtKB-KW"/>
</dbReference>
<evidence type="ECO:0000313" key="12">
    <source>
        <dbReference type="EMBL" id="SHN70650.1"/>
    </source>
</evidence>